<accession>A0ABN0NXJ4</accession>
<feature type="region of interest" description="Disordered" evidence="1">
    <location>
        <begin position="257"/>
        <end position="285"/>
    </location>
</feature>
<feature type="transmembrane region" description="Helical" evidence="2">
    <location>
        <begin position="337"/>
        <end position="360"/>
    </location>
</feature>
<dbReference type="Pfam" id="PF06347">
    <property type="entry name" value="SH3_4"/>
    <property type="match status" value="1"/>
</dbReference>
<dbReference type="Proteomes" id="UP000016649">
    <property type="component" value="Unassembled WGS sequence"/>
</dbReference>
<proteinExistence type="predicted"/>
<keyword evidence="2" id="KW-0812">Transmembrane</keyword>
<dbReference type="Gene3D" id="2.30.30.40">
    <property type="entry name" value="SH3 Domains"/>
    <property type="match status" value="1"/>
</dbReference>
<keyword evidence="2" id="KW-0472">Membrane</keyword>
<evidence type="ECO:0008006" key="5">
    <source>
        <dbReference type="Google" id="ProtNLM"/>
    </source>
</evidence>
<feature type="transmembrane region" description="Helical" evidence="2">
    <location>
        <begin position="17"/>
        <end position="37"/>
    </location>
</feature>
<sequence length="454" mass="51762">MEKYLYSEYPRRLFSRLLNFLICTCFFLCCGFFALSANELTQFADLRFEALDEQNGFFAQNDCSFILRIPDVQPVETELPYTVFPYGVVLSSAEKTDALDFNGTQIIYTLRFERSGFYALEPVKILIRGIYYDIPFPEVGVRENIRLLKPDFFFIVPQKQAYEAQRISVGIAGRYFDQVQSVHWTLSEDALVEKGEDSPQLPLKTERISSKTETVAFLSVTPLKKGKLDLPEVEIQAYGYDGKLYTVKPHLRTLQVLQNPARSENKNAHTKSEKNDGKKDGRDTDMQKEPTVIANTDFAAHLAQLRYAERRSPLFWRYKNERKGLEQSAGLKNPDEISLWLCIILPFALCACTLVFLILFYKKTVRAAFAAVLFMSAFVYAVSSLVKINERVVVSSGGMLRTIPENTASAVMNLTAGVRLRVMRSGGAWYLVSDSQRRIGWILKEECVYVGKEK</sequence>
<protein>
    <recommendedName>
        <fullName evidence="5">SH3b domain-containing protein</fullName>
    </recommendedName>
</protein>
<evidence type="ECO:0000313" key="3">
    <source>
        <dbReference type="EMBL" id="ERJ92129.1"/>
    </source>
</evidence>
<organism evidence="3 4">
    <name type="scientific">Treponema lecithinolyticum ATCC 700332</name>
    <dbReference type="NCBI Taxonomy" id="1321815"/>
    <lineage>
        <taxon>Bacteria</taxon>
        <taxon>Pseudomonadati</taxon>
        <taxon>Spirochaetota</taxon>
        <taxon>Spirochaetia</taxon>
        <taxon>Spirochaetales</taxon>
        <taxon>Treponemataceae</taxon>
        <taxon>Treponema</taxon>
    </lineage>
</organism>
<reference evidence="3 4" key="1">
    <citation type="submission" date="2013-08" db="EMBL/GenBank/DDBJ databases">
        <authorList>
            <person name="Weinstock G."/>
            <person name="Sodergren E."/>
            <person name="Wylie T."/>
            <person name="Fulton L."/>
            <person name="Fulton R."/>
            <person name="Fronick C."/>
            <person name="O'Laughlin M."/>
            <person name="Godfrey J."/>
            <person name="Miner T."/>
            <person name="Herter B."/>
            <person name="Appelbaum E."/>
            <person name="Cordes M."/>
            <person name="Lek S."/>
            <person name="Wollam A."/>
            <person name="Pepin K.H."/>
            <person name="Palsikar V.B."/>
            <person name="Mitreva M."/>
            <person name="Wilson R.K."/>
        </authorList>
    </citation>
    <scope>NUCLEOTIDE SEQUENCE [LARGE SCALE GENOMIC DNA]</scope>
    <source>
        <strain evidence="3 4">ATCC 700332</strain>
    </source>
</reference>
<name>A0ABN0NXJ4_TRELE</name>
<dbReference type="EMBL" id="AWVH01000039">
    <property type="protein sequence ID" value="ERJ92129.1"/>
    <property type="molecule type" value="Genomic_DNA"/>
</dbReference>
<feature type="compositionally biased region" description="Basic and acidic residues" evidence="1">
    <location>
        <begin position="263"/>
        <end position="285"/>
    </location>
</feature>
<keyword evidence="2" id="KW-1133">Transmembrane helix</keyword>
<evidence type="ECO:0000313" key="4">
    <source>
        <dbReference type="Proteomes" id="UP000016649"/>
    </source>
</evidence>
<dbReference type="RefSeq" id="WP_021687988.1">
    <property type="nucleotide sequence ID" value="NZ_KI260569.1"/>
</dbReference>
<evidence type="ECO:0000256" key="1">
    <source>
        <dbReference type="SAM" id="MobiDB-lite"/>
    </source>
</evidence>
<feature type="transmembrane region" description="Helical" evidence="2">
    <location>
        <begin position="367"/>
        <end position="386"/>
    </location>
</feature>
<gene>
    <name evidence="3" type="ORF">HMPREF9193_01790</name>
</gene>
<keyword evidence="4" id="KW-1185">Reference proteome</keyword>
<evidence type="ECO:0000256" key="2">
    <source>
        <dbReference type="SAM" id="Phobius"/>
    </source>
</evidence>
<dbReference type="InterPro" id="IPR010466">
    <property type="entry name" value="DUF1058"/>
</dbReference>
<comment type="caution">
    <text evidence="3">The sequence shown here is derived from an EMBL/GenBank/DDBJ whole genome shotgun (WGS) entry which is preliminary data.</text>
</comment>